<evidence type="ECO:0000256" key="1">
    <source>
        <dbReference type="SAM" id="MobiDB-lite"/>
    </source>
</evidence>
<accession>A0ABU0ZMZ6</accession>
<evidence type="ECO:0000313" key="2">
    <source>
        <dbReference type="EMBL" id="MDQ7908414.1"/>
    </source>
</evidence>
<dbReference type="PANTHER" id="PTHR30458">
    <property type="entry name" value="PHENYLACETIC ACID DEGRADATION PROTEIN PAA"/>
    <property type="match status" value="1"/>
</dbReference>
<reference evidence="2 3" key="1">
    <citation type="submission" date="2023-08" db="EMBL/GenBank/DDBJ databases">
        <title>Phytohabitans sansha sp. nov., isolated from marine sediment.</title>
        <authorList>
            <person name="Zhao Y."/>
            <person name="Yi K."/>
        </authorList>
    </citation>
    <scope>NUCLEOTIDE SEQUENCE [LARGE SCALE GENOMIC DNA]</scope>
    <source>
        <strain evidence="2 3">ZYX-F-186</strain>
    </source>
</reference>
<dbReference type="Proteomes" id="UP001230908">
    <property type="component" value="Unassembled WGS sequence"/>
</dbReference>
<dbReference type="InterPro" id="IPR007814">
    <property type="entry name" value="PaaA_PaaC"/>
</dbReference>
<organism evidence="2 3">
    <name type="scientific">Phytohabitans maris</name>
    <dbReference type="NCBI Taxonomy" id="3071409"/>
    <lineage>
        <taxon>Bacteria</taxon>
        <taxon>Bacillati</taxon>
        <taxon>Actinomycetota</taxon>
        <taxon>Actinomycetes</taxon>
        <taxon>Micromonosporales</taxon>
        <taxon>Micromonosporaceae</taxon>
    </lineage>
</organism>
<dbReference type="RefSeq" id="WP_308715678.1">
    <property type="nucleotide sequence ID" value="NZ_JAVHUY010000030.1"/>
</dbReference>
<feature type="compositionally biased region" description="Low complexity" evidence="1">
    <location>
        <begin position="164"/>
        <end position="173"/>
    </location>
</feature>
<protein>
    <submittedName>
        <fullName evidence="2">Phenylacetate-CoA oxygenase subunit PaaI</fullName>
    </submittedName>
</protein>
<feature type="compositionally biased region" description="Gly residues" evidence="1">
    <location>
        <begin position="174"/>
        <end position="187"/>
    </location>
</feature>
<dbReference type="EMBL" id="JAVHUY010000030">
    <property type="protein sequence ID" value="MDQ7908414.1"/>
    <property type="molecule type" value="Genomic_DNA"/>
</dbReference>
<gene>
    <name evidence="2" type="ORF">RB614_28190</name>
</gene>
<sequence length="305" mass="32479">MNVDRLLGFGDDALVAAQRLAEWHASSPEMEEDIALANIALDQLGAARLLLTYAGEVEGRGRDEDALAFLRDDREFRNCLLVELPNGDFATTMAKLLFLSAYQLPLYTKLAGLSGHENAGRLAGPPHRDDAGRLAGPPRREDAGREDASRADAGSAGPPHPEDAGLADSAGPAGPAGGGDAGPAGSGEGERLAAIAAKARKESAYHLDHSAQWTIRLGDGTEESHRRMQDAVDALWPYTHELTSGEVSRDEWLSIVEPVLAEATLDRPADGWAPGGGRSGVHTEHLSYLLGEMQVLHRAHPGARW</sequence>
<proteinExistence type="predicted"/>
<evidence type="ECO:0000313" key="3">
    <source>
        <dbReference type="Proteomes" id="UP001230908"/>
    </source>
</evidence>
<dbReference type="PANTHER" id="PTHR30458:SF0">
    <property type="entry name" value="1,2-PHENYLACETYL-COA EPOXIDASE, SUBUNIT C"/>
    <property type="match status" value="1"/>
</dbReference>
<dbReference type="Pfam" id="PF05138">
    <property type="entry name" value="PaaA_PaaC"/>
    <property type="match status" value="3"/>
</dbReference>
<dbReference type="InterPro" id="IPR012347">
    <property type="entry name" value="Ferritin-like"/>
</dbReference>
<dbReference type="Gene3D" id="1.20.1260.10">
    <property type="match status" value="2"/>
</dbReference>
<feature type="region of interest" description="Disordered" evidence="1">
    <location>
        <begin position="118"/>
        <end position="188"/>
    </location>
</feature>
<dbReference type="SUPFAM" id="SSF47240">
    <property type="entry name" value="Ferritin-like"/>
    <property type="match status" value="2"/>
</dbReference>
<name>A0ABU0ZMZ6_9ACTN</name>
<keyword evidence="3" id="KW-1185">Reference proteome</keyword>
<dbReference type="InterPro" id="IPR052703">
    <property type="entry name" value="Aromatic_CoA_ox/epox"/>
</dbReference>
<dbReference type="InterPro" id="IPR009078">
    <property type="entry name" value="Ferritin-like_SF"/>
</dbReference>
<comment type="caution">
    <text evidence="2">The sequence shown here is derived from an EMBL/GenBank/DDBJ whole genome shotgun (WGS) entry which is preliminary data.</text>
</comment>
<feature type="compositionally biased region" description="Basic and acidic residues" evidence="1">
    <location>
        <begin position="126"/>
        <end position="150"/>
    </location>
</feature>